<dbReference type="InterPro" id="IPR007324">
    <property type="entry name" value="Sugar-bd_dom_put"/>
</dbReference>
<proteinExistence type="inferred from homology"/>
<gene>
    <name evidence="6" type="ORF">EV191_11148</name>
</gene>
<protein>
    <submittedName>
        <fullName evidence="6">Transcriptional regulator</fullName>
    </submittedName>
</protein>
<accession>A0A4R2QFD2</accession>
<dbReference type="GO" id="GO:0003677">
    <property type="term" value="F:DNA binding"/>
    <property type="evidence" value="ECO:0007669"/>
    <property type="project" value="UniProtKB-KW"/>
</dbReference>
<evidence type="ECO:0000313" key="7">
    <source>
        <dbReference type="Proteomes" id="UP000294911"/>
    </source>
</evidence>
<dbReference type="EMBL" id="SLXQ01000011">
    <property type="protein sequence ID" value="TCP47843.1"/>
    <property type="molecule type" value="Genomic_DNA"/>
</dbReference>
<keyword evidence="4" id="KW-0804">Transcription</keyword>
<dbReference type="SUPFAM" id="SSF100950">
    <property type="entry name" value="NagB/RpiA/CoA transferase-like"/>
    <property type="match status" value="1"/>
</dbReference>
<evidence type="ECO:0000256" key="3">
    <source>
        <dbReference type="ARBA" id="ARBA00023125"/>
    </source>
</evidence>
<dbReference type="InterPro" id="IPR037171">
    <property type="entry name" value="NagB/RpiA_transferase-like"/>
</dbReference>
<evidence type="ECO:0000256" key="4">
    <source>
        <dbReference type="ARBA" id="ARBA00023163"/>
    </source>
</evidence>
<comment type="caution">
    <text evidence="6">The sequence shown here is derived from an EMBL/GenBank/DDBJ whole genome shotgun (WGS) entry which is preliminary data.</text>
</comment>
<name>A0A4R2QFD2_9PSEU</name>
<dbReference type="OrthoDB" id="186585at2"/>
<reference evidence="6 7" key="1">
    <citation type="submission" date="2019-03" db="EMBL/GenBank/DDBJ databases">
        <title>Genomic Encyclopedia of Type Strains, Phase IV (KMG-IV): sequencing the most valuable type-strain genomes for metagenomic binning, comparative biology and taxonomic classification.</title>
        <authorList>
            <person name="Goeker M."/>
        </authorList>
    </citation>
    <scope>NUCLEOTIDE SEQUENCE [LARGE SCALE GENOMIC DNA]</scope>
    <source>
        <strain evidence="6 7">DSM 45765</strain>
    </source>
</reference>
<organism evidence="6 7">
    <name type="scientific">Tamaricihabitans halophyticus</name>
    <dbReference type="NCBI Taxonomy" id="1262583"/>
    <lineage>
        <taxon>Bacteria</taxon>
        <taxon>Bacillati</taxon>
        <taxon>Actinomycetota</taxon>
        <taxon>Actinomycetes</taxon>
        <taxon>Pseudonocardiales</taxon>
        <taxon>Pseudonocardiaceae</taxon>
        <taxon>Tamaricihabitans</taxon>
    </lineage>
</organism>
<evidence type="ECO:0000313" key="6">
    <source>
        <dbReference type="EMBL" id="TCP47843.1"/>
    </source>
</evidence>
<evidence type="ECO:0000256" key="1">
    <source>
        <dbReference type="ARBA" id="ARBA00010466"/>
    </source>
</evidence>
<dbReference type="GO" id="GO:0030246">
    <property type="term" value="F:carbohydrate binding"/>
    <property type="evidence" value="ECO:0007669"/>
    <property type="project" value="InterPro"/>
</dbReference>
<dbReference type="Pfam" id="PF04198">
    <property type="entry name" value="Sugar-bind"/>
    <property type="match status" value="1"/>
</dbReference>
<dbReference type="AlphaFoldDB" id="A0A4R2QFD2"/>
<keyword evidence="7" id="KW-1185">Reference proteome</keyword>
<keyword evidence="2" id="KW-0805">Transcription regulation</keyword>
<dbReference type="Gene3D" id="3.40.50.1360">
    <property type="match status" value="1"/>
</dbReference>
<comment type="similarity">
    <text evidence="1">Belongs to the SorC transcriptional regulatory family.</text>
</comment>
<dbReference type="PANTHER" id="PTHR34294:SF1">
    <property type="entry name" value="TRANSCRIPTIONAL REGULATOR LSRR"/>
    <property type="match status" value="1"/>
</dbReference>
<dbReference type="PANTHER" id="PTHR34294">
    <property type="entry name" value="TRANSCRIPTIONAL REGULATOR-RELATED"/>
    <property type="match status" value="1"/>
</dbReference>
<evidence type="ECO:0000256" key="2">
    <source>
        <dbReference type="ARBA" id="ARBA00023015"/>
    </source>
</evidence>
<dbReference type="RefSeq" id="WP_132878986.1">
    <property type="nucleotide sequence ID" value="NZ_SLXQ01000011.1"/>
</dbReference>
<dbReference type="InterPro" id="IPR036388">
    <property type="entry name" value="WH-like_DNA-bd_sf"/>
</dbReference>
<dbReference type="Gene3D" id="1.10.10.10">
    <property type="entry name" value="Winged helix-like DNA-binding domain superfamily/Winged helix DNA-binding domain"/>
    <property type="match status" value="1"/>
</dbReference>
<evidence type="ECO:0000259" key="5">
    <source>
        <dbReference type="Pfam" id="PF04198"/>
    </source>
</evidence>
<sequence length="318" mass="33794">MIAVPDERELTKAAVLYYQHDMTHAEVGRALGWSRIKVTRNLQRARALGLVEFVIHDPVAPFEHLEQSLIERYQLDACRVAPTLDDQDRTLAAVGRAGAELMEDFLPYHGVVAVGMSRAVSAMVARLDQISRPELIISAASGSVARTNSYTASALAIDLSRRLGATAHNIPAPLHSDPANVAALRREPAIASALGIAASAGHLVVGVGSMHPGGGTALDGMPTRIREQLIAGGAVGDLVSRYYDEDATAVASDLDTQLLVLEHDEVSAIPKKFVVVAGRGKARAVFALLRAGQITTLALDADLARSLLSLSPKVRNPE</sequence>
<keyword evidence="3" id="KW-0238">DNA-binding</keyword>
<feature type="domain" description="Sugar-binding" evidence="5">
    <location>
        <begin position="64"/>
        <end position="309"/>
    </location>
</feature>
<dbReference type="InterPro" id="IPR051054">
    <property type="entry name" value="SorC_transcr_regulators"/>
</dbReference>
<dbReference type="Proteomes" id="UP000294911">
    <property type="component" value="Unassembled WGS sequence"/>
</dbReference>